<dbReference type="AlphaFoldDB" id="A0A835MC82"/>
<keyword evidence="3" id="KW-1185">Reference proteome</keyword>
<dbReference type="InterPro" id="IPR000836">
    <property type="entry name" value="PRTase_dom"/>
</dbReference>
<gene>
    <name evidence="2" type="ORF">IFM89_027598</name>
</gene>
<accession>A0A835MC82</accession>
<feature type="domain" description="Phosphoribosyltransferase" evidence="1">
    <location>
        <begin position="39"/>
        <end position="93"/>
    </location>
</feature>
<protein>
    <recommendedName>
        <fullName evidence="1">Phosphoribosyltransferase domain-containing protein</fullName>
    </recommendedName>
</protein>
<sequence length="227" mass="25368">MEKILQAIAAFSNGRYYRRRLNEGDKRFVKPQRGEAGPRHVVIVDDLVQSGGTLIECQKVLAAHGATKVSAYVTHANEKRGTLHREARELSKILDEWAAYIRRKCGNKQISSSIYLNEVNLSLNKMQSEESGPLVPNFVRAEDFISLLKEEGMKRVTLKRTPAAASPSSPSSIMDVVPKDEGLIVFFLMSGDPGIWFFQKKTTHFDGKEQSLVAKKPCSKELSTSSR</sequence>
<dbReference type="Proteomes" id="UP000631114">
    <property type="component" value="Unassembled WGS sequence"/>
</dbReference>
<dbReference type="CDD" id="cd06223">
    <property type="entry name" value="PRTases_typeI"/>
    <property type="match status" value="1"/>
</dbReference>
<dbReference type="EMBL" id="JADFTS010000002">
    <property type="protein sequence ID" value="KAF9621744.1"/>
    <property type="molecule type" value="Genomic_DNA"/>
</dbReference>
<dbReference type="GO" id="GO:0003972">
    <property type="term" value="F:RNA ligase (ATP) activity"/>
    <property type="evidence" value="ECO:0007669"/>
    <property type="project" value="InterPro"/>
</dbReference>
<dbReference type="Gene3D" id="3.40.50.2020">
    <property type="match status" value="1"/>
</dbReference>
<proteinExistence type="predicted"/>
<dbReference type="PANTHER" id="PTHR35460">
    <property type="entry name" value="TRNA LIGASE 1"/>
    <property type="match status" value="1"/>
</dbReference>
<evidence type="ECO:0000313" key="3">
    <source>
        <dbReference type="Proteomes" id="UP000631114"/>
    </source>
</evidence>
<dbReference type="OrthoDB" id="10263753at2759"/>
<organism evidence="2 3">
    <name type="scientific">Coptis chinensis</name>
    <dbReference type="NCBI Taxonomy" id="261450"/>
    <lineage>
        <taxon>Eukaryota</taxon>
        <taxon>Viridiplantae</taxon>
        <taxon>Streptophyta</taxon>
        <taxon>Embryophyta</taxon>
        <taxon>Tracheophyta</taxon>
        <taxon>Spermatophyta</taxon>
        <taxon>Magnoliopsida</taxon>
        <taxon>Ranunculales</taxon>
        <taxon>Ranunculaceae</taxon>
        <taxon>Coptidoideae</taxon>
        <taxon>Coptis</taxon>
    </lineage>
</organism>
<name>A0A835MC82_9MAGN</name>
<evidence type="ECO:0000313" key="2">
    <source>
        <dbReference type="EMBL" id="KAF9621744.1"/>
    </source>
</evidence>
<dbReference type="SUPFAM" id="SSF53271">
    <property type="entry name" value="PRTase-like"/>
    <property type="match status" value="1"/>
</dbReference>
<dbReference type="InterPro" id="IPR029057">
    <property type="entry name" value="PRTase-like"/>
</dbReference>
<comment type="caution">
    <text evidence="2">The sequence shown here is derived from an EMBL/GenBank/DDBJ whole genome shotgun (WGS) entry which is preliminary data.</text>
</comment>
<dbReference type="GO" id="GO:0006388">
    <property type="term" value="P:tRNA splicing, via endonucleolytic cleavage and ligation"/>
    <property type="evidence" value="ECO:0007669"/>
    <property type="project" value="InterPro"/>
</dbReference>
<dbReference type="Pfam" id="PF00156">
    <property type="entry name" value="Pribosyltran"/>
    <property type="match status" value="1"/>
</dbReference>
<dbReference type="PANTHER" id="PTHR35460:SF1">
    <property type="entry name" value="TRNA LIGASE 1"/>
    <property type="match status" value="1"/>
</dbReference>
<reference evidence="2 3" key="1">
    <citation type="submission" date="2020-10" db="EMBL/GenBank/DDBJ databases">
        <title>The Coptis chinensis genome and diversification of protoberbering-type alkaloids.</title>
        <authorList>
            <person name="Wang B."/>
            <person name="Shu S."/>
            <person name="Song C."/>
            <person name="Liu Y."/>
        </authorList>
    </citation>
    <scope>NUCLEOTIDE SEQUENCE [LARGE SCALE GENOMIC DNA]</scope>
    <source>
        <strain evidence="2">HL-2020</strain>
        <tissue evidence="2">Leaf</tissue>
    </source>
</reference>
<evidence type="ECO:0000259" key="1">
    <source>
        <dbReference type="Pfam" id="PF00156"/>
    </source>
</evidence>
<dbReference type="InterPro" id="IPR038837">
    <property type="entry name" value="tRNA_ligase_1"/>
</dbReference>